<evidence type="ECO:0000313" key="1">
    <source>
        <dbReference type="EMBL" id="MFC3669925.1"/>
    </source>
</evidence>
<reference evidence="2" key="1">
    <citation type="journal article" date="2019" name="Int. J. Syst. Evol. Microbiol.">
        <title>The Global Catalogue of Microorganisms (GCM) 10K type strain sequencing project: providing services to taxonomists for standard genome sequencing and annotation.</title>
        <authorList>
            <consortium name="The Broad Institute Genomics Platform"/>
            <consortium name="The Broad Institute Genome Sequencing Center for Infectious Disease"/>
            <person name="Wu L."/>
            <person name="Ma J."/>
        </authorList>
    </citation>
    <scope>NUCLEOTIDE SEQUENCE [LARGE SCALE GENOMIC DNA]</scope>
    <source>
        <strain evidence="2">KCTC 42224</strain>
    </source>
</reference>
<evidence type="ECO:0000313" key="2">
    <source>
        <dbReference type="Proteomes" id="UP001595683"/>
    </source>
</evidence>
<organism evidence="1 2">
    <name type="scientific">Novosphingobium pokkalii</name>
    <dbReference type="NCBI Taxonomy" id="1770194"/>
    <lineage>
        <taxon>Bacteria</taxon>
        <taxon>Pseudomonadati</taxon>
        <taxon>Pseudomonadota</taxon>
        <taxon>Alphaproteobacteria</taxon>
        <taxon>Sphingomonadales</taxon>
        <taxon>Sphingomonadaceae</taxon>
        <taxon>Novosphingobium</taxon>
    </lineage>
</organism>
<keyword evidence="2" id="KW-1185">Reference proteome</keyword>
<dbReference type="RefSeq" id="WP_191324807.1">
    <property type="nucleotide sequence ID" value="NZ_BMZP01000011.1"/>
</dbReference>
<name>A0ABV7UYP2_9SPHN</name>
<gene>
    <name evidence="1" type="ORF">ACFOOT_00665</name>
</gene>
<comment type="caution">
    <text evidence="1">The sequence shown here is derived from an EMBL/GenBank/DDBJ whole genome shotgun (WGS) entry which is preliminary data.</text>
</comment>
<dbReference type="Proteomes" id="UP001595683">
    <property type="component" value="Unassembled WGS sequence"/>
</dbReference>
<dbReference type="EMBL" id="JBHRYE010000001">
    <property type="protein sequence ID" value="MFC3669925.1"/>
    <property type="molecule type" value="Genomic_DNA"/>
</dbReference>
<protein>
    <submittedName>
        <fullName evidence="1">Uncharacterized protein</fullName>
    </submittedName>
</protein>
<accession>A0ABV7UYP2</accession>
<sequence length="74" mass="8420">MNDEWAIEDHEIFGRVRIDQYAKFETVPPGYSSASMGALCPALLDHFFGDIDKSYEAIDDRHRGCHVSLANYVK</sequence>
<proteinExistence type="predicted"/>